<comment type="caution">
    <text evidence="3">The sequence shown here is derived from an EMBL/GenBank/DDBJ whole genome shotgun (WGS) entry which is preliminary data.</text>
</comment>
<keyword evidence="2" id="KW-0812">Transmembrane</keyword>
<organism evidence="3 4">
    <name type="scientific">Sorangium cellulosum</name>
    <name type="common">Polyangium cellulosum</name>
    <dbReference type="NCBI Taxonomy" id="56"/>
    <lineage>
        <taxon>Bacteria</taxon>
        <taxon>Pseudomonadati</taxon>
        <taxon>Myxococcota</taxon>
        <taxon>Polyangia</taxon>
        <taxon>Polyangiales</taxon>
        <taxon>Polyangiaceae</taxon>
        <taxon>Sorangium</taxon>
    </lineage>
</organism>
<accession>A0A150QX34</accession>
<feature type="region of interest" description="Disordered" evidence="1">
    <location>
        <begin position="1"/>
        <end position="24"/>
    </location>
</feature>
<evidence type="ECO:0000313" key="4">
    <source>
        <dbReference type="Proteomes" id="UP000075260"/>
    </source>
</evidence>
<proteinExistence type="predicted"/>
<sequence length="65" mass="7760">MARRRRDGSRERSTRAAEPRAPSPRCYAPRVQRWILVAVIVGLHLLAFSIGLFLRRRRQRRRAHR</sequence>
<keyword evidence="2" id="KW-1133">Transmembrane helix</keyword>
<feature type="compositionally biased region" description="Basic and acidic residues" evidence="1">
    <location>
        <begin position="8"/>
        <end position="18"/>
    </location>
</feature>
<dbReference type="EMBL" id="JEMA01000255">
    <property type="protein sequence ID" value="KYF72587.1"/>
    <property type="molecule type" value="Genomic_DNA"/>
</dbReference>
<evidence type="ECO:0000313" key="3">
    <source>
        <dbReference type="EMBL" id="KYF72587.1"/>
    </source>
</evidence>
<dbReference type="Proteomes" id="UP000075260">
    <property type="component" value="Unassembled WGS sequence"/>
</dbReference>
<dbReference type="AlphaFoldDB" id="A0A150QX34"/>
<name>A0A150QX34_SORCE</name>
<keyword evidence="2" id="KW-0472">Membrane</keyword>
<reference evidence="3 4" key="1">
    <citation type="submission" date="2014-02" db="EMBL/GenBank/DDBJ databases">
        <title>The small core and large imbalanced accessory genome model reveals a collaborative survival strategy of Sorangium cellulosum strains in nature.</title>
        <authorList>
            <person name="Han K."/>
            <person name="Peng R."/>
            <person name="Blom J."/>
            <person name="Li Y.-Z."/>
        </authorList>
    </citation>
    <scope>NUCLEOTIDE SEQUENCE [LARGE SCALE GENOMIC DNA]</scope>
    <source>
        <strain evidence="3 4">So0008-312</strain>
    </source>
</reference>
<protein>
    <submittedName>
        <fullName evidence="3">Uncharacterized protein</fullName>
    </submittedName>
</protein>
<feature type="transmembrane region" description="Helical" evidence="2">
    <location>
        <begin position="34"/>
        <end position="54"/>
    </location>
</feature>
<evidence type="ECO:0000256" key="1">
    <source>
        <dbReference type="SAM" id="MobiDB-lite"/>
    </source>
</evidence>
<gene>
    <name evidence="3" type="ORF">BE15_33880</name>
</gene>
<evidence type="ECO:0000256" key="2">
    <source>
        <dbReference type="SAM" id="Phobius"/>
    </source>
</evidence>